<dbReference type="Gene3D" id="3.30.70.330">
    <property type="match status" value="1"/>
</dbReference>
<dbReference type="FunFam" id="1.10.150.50:FF:000009">
    <property type="entry name" value="Stromal interaction molecule 1"/>
    <property type="match status" value="1"/>
</dbReference>
<dbReference type="Pfam" id="PF00536">
    <property type="entry name" value="SAM_1"/>
    <property type="match status" value="1"/>
</dbReference>
<dbReference type="Gene3D" id="1.10.150.50">
    <property type="entry name" value="Transcription Factor, Ets-1"/>
    <property type="match status" value="1"/>
</dbReference>
<dbReference type="SUPFAM" id="SSF54928">
    <property type="entry name" value="RNA-binding domain, RBD"/>
    <property type="match status" value="1"/>
</dbReference>
<dbReference type="CDD" id="cd11722">
    <property type="entry name" value="SOAR"/>
    <property type="match status" value="1"/>
</dbReference>
<dbReference type="InterPro" id="IPR032393">
    <property type="entry name" value="SOAR_STIM1/2"/>
</dbReference>
<keyword evidence="12" id="KW-0694">RNA-binding</keyword>
<evidence type="ECO:0000313" key="17">
    <source>
        <dbReference type="Proteomes" id="UP000271087"/>
    </source>
</evidence>
<dbReference type="AlphaFoldDB" id="A0A182DZ46"/>
<dbReference type="InterPro" id="IPR035979">
    <property type="entry name" value="RBD_domain_sf"/>
</dbReference>
<feature type="domain" description="SAM" evidence="15">
    <location>
        <begin position="128"/>
        <end position="186"/>
    </location>
</feature>
<feature type="coiled-coil region" evidence="13">
    <location>
        <begin position="246"/>
        <end position="342"/>
    </location>
</feature>
<dbReference type="SMART" id="SM00454">
    <property type="entry name" value="SAM"/>
    <property type="match status" value="1"/>
</dbReference>
<dbReference type="CDD" id="cd12307">
    <property type="entry name" value="RRM_NIFK_like"/>
    <property type="match status" value="1"/>
</dbReference>
<evidence type="ECO:0000256" key="13">
    <source>
        <dbReference type="SAM" id="Coils"/>
    </source>
</evidence>
<dbReference type="PANTHER" id="PTHR15136:SF5">
    <property type="entry name" value="STROMAL INTERACTION MOLECULE HOMOLOG"/>
    <property type="match status" value="1"/>
</dbReference>
<reference evidence="18" key="1">
    <citation type="submission" date="2016-06" db="UniProtKB">
        <authorList>
            <consortium name="WormBaseParasite"/>
        </authorList>
    </citation>
    <scope>IDENTIFICATION</scope>
</reference>
<name>A0A182DZ46_ONCOC</name>
<dbReference type="GO" id="GO:0003723">
    <property type="term" value="F:RNA binding"/>
    <property type="evidence" value="ECO:0007669"/>
    <property type="project" value="UniProtKB-UniRule"/>
</dbReference>
<evidence type="ECO:0000259" key="14">
    <source>
        <dbReference type="PROSITE" id="PS50102"/>
    </source>
</evidence>
<dbReference type="InterPro" id="IPR057835">
    <property type="entry name" value="EF-hand_STIM1/2"/>
</dbReference>
<comment type="subcellular location">
    <subcellularLocation>
        <location evidence="1">Membrane</location>
        <topology evidence="1">Single-pass type I membrane protein</topology>
    </subcellularLocation>
</comment>
<dbReference type="GO" id="GO:0005509">
    <property type="term" value="F:calcium ion binding"/>
    <property type="evidence" value="ECO:0007669"/>
    <property type="project" value="TreeGrafter"/>
</dbReference>
<dbReference type="GO" id="GO:0051049">
    <property type="term" value="P:regulation of transport"/>
    <property type="evidence" value="ECO:0007669"/>
    <property type="project" value="UniProtKB-ARBA"/>
</dbReference>
<accession>A0A182DZ46</accession>
<gene>
    <name evidence="16" type="ORF">NOO_LOCUS954</name>
</gene>
<keyword evidence="2" id="KW-0813">Transport</keyword>
<dbReference type="OrthoDB" id="9986177at2759"/>
<sequence>MLAFLDPWICRGNVLITANDEKLRDPEGYEAIAQLHHQMDDDQSGSIDRFESTDVSTLHQQILIRLWSEPKHDVNFGKPKLMTFLKEDMQLGGLDRAQRERAFHHNHDELITVDDLWEAWFASEERSWTTVDMVNWLENTVRLPQYATIFIEMEIDGRALPRMAVANSTYLLSDLGIKNSVHKQKLRLKALDVVLFGFSGGNASWLKDIILSILVIVLVTVLFVLKIQRTRSHMQMEQLTAKLSQLRSMQSNFEDIQQKFEEEQKRRQSTRGALESEQVETLKSQLMEAERLLENSGSAPLALQPLLRRTCELEVSYVGQQRMECIAEMREAIEHIDKLRKKQSSIVSSIKLATGASSGTDHIDSRIFALKARMEKISLAMSECHQRWTEIESLCGFPLVPTSATAEIMFPSAATNDVLSRTGSSSSFYRKSDLVGTTLAKNMALSSIAGNNSSAIIETSSNISDRVLPAVCSYAHENFTPAGTRYLDSLNLQRHIHESVNESRPLKFAVDCSELLHRSASSGSFNKLRHLRSIADMQKSRNQRATSIIATINDDDGISVASNVNEIIAPTVPSPTTVTSHFSPFKQDLKLLKQNVSNVVLKSSSSNTKANGFMVLRRMNKKIRDSKSNIPSNELGIDPEGNSKAIVIRHIPFGFFEKELLKYFLQFGTVRRVRVPRNKKTGNHKGWAFVLFTDNDVAQLAAEAMDGYLMFEKRLECKVMKNKDFPPCLRKGPRIISPPKKNAARKCHAKKLNKMQSGWCEEAAKKRLLKNIKIKENKCAELGYRLPPIAGLSETKQVVPLISETSSIKAEEIKSDDVGNQVQSKLSKKLKKTNVTKKAVADMVRSQKKR</sequence>
<evidence type="ECO:0000256" key="3">
    <source>
        <dbReference type="ARBA" id="ARBA00022568"/>
    </source>
</evidence>
<dbReference type="Gene3D" id="1.10.287.3550">
    <property type="match status" value="1"/>
</dbReference>
<dbReference type="InterPro" id="IPR013761">
    <property type="entry name" value="SAM/pointed_sf"/>
</dbReference>
<protein>
    <submittedName>
        <fullName evidence="18">SAM domain-containing protein</fullName>
    </submittedName>
</protein>
<dbReference type="Pfam" id="PF16533">
    <property type="entry name" value="SOAR"/>
    <property type="match status" value="1"/>
</dbReference>
<evidence type="ECO:0000256" key="9">
    <source>
        <dbReference type="ARBA" id="ARBA00023054"/>
    </source>
</evidence>
<keyword evidence="11" id="KW-0472">Membrane</keyword>
<dbReference type="PROSITE" id="PS50102">
    <property type="entry name" value="RRM"/>
    <property type="match status" value="1"/>
</dbReference>
<dbReference type="SMART" id="SM00360">
    <property type="entry name" value="RRM"/>
    <property type="match status" value="1"/>
</dbReference>
<dbReference type="STRING" id="42157.A0A182DZ46"/>
<dbReference type="GO" id="GO:0005246">
    <property type="term" value="F:calcium channel regulator activity"/>
    <property type="evidence" value="ECO:0007669"/>
    <property type="project" value="InterPro"/>
</dbReference>
<dbReference type="GO" id="GO:0002115">
    <property type="term" value="P:store-operated calcium entry"/>
    <property type="evidence" value="ECO:0007669"/>
    <property type="project" value="TreeGrafter"/>
</dbReference>
<dbReference type="Proteomes" id="UP000271087">
    <property type="component" value="Unassembled WGS sequence"/>
</dbReference>
<keyword evidence="10" id="KW-0406">Ion transport</keyword>
<dbReference type="EMBL" id="UYRW01000108">
    <property type="protein sequence ID" value="VDK63174.1"/>
    <property type="molecule type" value="Genomic_DNA"/>
</dbReference>
<keyword evidence="3" id="KW-0109">Calcium transport</keyword>
<keyword evidence="17" id="KW-1185">Reference proteome</keyword>
<dbReference type="InterPro" id="IPR012677">
    <property type="entry name" value="Nucleotide-bd_a/b_plait_sf"/>
</dbReference>
<dbReference type="InterPro" id="IPR001660">
    <property type="entry name" value="SAM"/>
</dbReference>
<evidence type="ECO:0000256" key="2">
    <source>
        <dbReference type="ARBA" id="ARBA00022448"/>
    </source>
</evidence>
<dbReference type="Pfam" id="PF25578">
    <property type="entry name" value="EF-hand_STIM1"/>
    <property type="match status" value="2"/>
</dbReference>
<evidence type="ECO:0000256" key="11">
    <source>
        <dbReference type="ARBA" id="ARBA00023136"/>
    </source>
</evidence>
<reference evidence="16 17" key="2">
    <citation type="submission" date="2018-08" db="EMBL/GenBank/DDBJ databases">
        <authorList>
            <person name="Laetsch R D."/>
            <person name="Stevens L."/>
            <person name="Kumar S."/>
            <person name="Blaxter L. M."/>
        </authorList>
    </citation>
    <scope>NUCLEOTIDE SEQUENCE [LARGE SCALE GENOMIC DNA]</scope>
</reference>
<dbReference type="Pfam" id="PF00076">
    <property type="entry name" value="RRM_1"/>
    <property type="match status" value="1"/>
</dbReference>
<evidence type="ECO:0000256" key="1">
    <source>
        <dbReference type="ARBA" id="ARBA00004479"/>
    </source>
</evidence>
<dbReference type="GO" id="GO:0005886">
    <property type="term" value="C:plasma membrane"/>
    <property type="evidence" value="ECO:0007669"/>
    <property type="project" value="TreeGrafter"/>
</dbReference>
<keyword evidence="6" id="KW-0732">Signal</keyword>
<keyword evidence="7" id="KW-0106">Calcium</keyword>
<evidence type="ECO:0000256" key="12">
    <source>
        <dbReference type="PROSITE-ProRule" id="PRU00176"/>
    </source>
</evidence>
<proteinExistence type="predicted"/>
<dbReference type="PANTHER" id="PTHR15136">
    <property type="entry name" value="STROMAL INTERACTION MOLECULE HOMOLOG"/>
    <property type="match status" value="1"/>
</dbReference>
<evidence type="ECO:0000313" key="18">
    <source>
        <dbReference type="WBParaSite" id="nOo.2.0.1.t00954-RA"/>
    </source>
</evidence>
<dbReference type="SUPFAM" id="SSF47769">
    <property type="entry name" value="SAM/Pointed domain"/>
    <property type="match status" value="1"/>
</dbReference>
<dbReference type="GO" id="GO:0006874">
    <property type="term" value="P:intracellular calcium ion homeostasis"/>
    <property type="evidence" value="ECO:0007669"/>
    <property type="project" value="TreeGrafter"/>
</dbReference>
<dbReference type="WBParaSite" id="nOo.2.0.1.t00954-RA">
    <property type="protein sequence ID" value="nOo.2.0.1.t00954-RA"/>
    <property type="gene ID" value="nOo.2.0.1.g00954"/>
</dbReference>
<dbReference type="InterPro" id="IPR000504">
    <property type="entry name" value="RRM_dom"/>
</dbReference>
<dbReference type="InterPro" id="IPR037608">
    <property type="entry name" value="STIM1/2"/>
</dbReference>
<organism evidence="18">
    <name type="scientific">Onchocerca ochengi</name>
    <name type="common">Filarial nematode worm</name>
    <dbReference type="NCBI Taxonomy" id="42157"/>
    <lineage>
        <taxon>Eukaryota</taxon>
        <taxon>Metazoa</taxon>
        <taxon>Ecdysozoa</taxon>
        <taxon>Nematoda</taxon>
        <taxon>Chromadorea</taxon>
        <taxon>Rhabditida</taxon>
        <taxon>Spirurina</taxon>
        <taxon>Spiruromorpha</taxon>
        <taxon>Filarioidea</taxon>
        <taxon>Onchocercidae</taxon>
        <taxon>Onchocerca</taxon>
    </lineage>
</organism>
<keyword evidence="9 13" id="KW-0175">Coiled coil</keyword>
<evidence type="ECO:0000256" key="4">
    <source>
        <dbReference type="ARBA" id="ARBA00022692"/>
    </source>
</evidence>
<keyword evidence="4" id="KW-0812">Transmembrane</keyword>
<dbReference type="PROSITE" id="PS50105">
    <property type="entry name" value="SAM_DOMAIN"/>
    <property type="match status" value="1"/>
</dbReference>
<evidence type="ECO:0000256" key="5">
    <source>
        <dbReference type="ARBA" id="ARBA00022723"/>
    </source>
</evidence>
<evidence type="ECO:0000256" key="8">
    <source>
        <dbReference type="ARBA" id="ARBA00022989"/>
    </source>
</evidence>
<evidence type="ECO:0000313" key="16">
    <source>
        <dbReference type="EMBL" id="VDK63174.1"/>
    </source>
</evidence>
<dbReference type="GO" id="GO:0005783">
    <property type="term" value="C:endoplasmic reticulum"/>
    <property type="evidence" value="ECO:0007669"/>
    <property type="project" value="TreeGrafter"/>
</dbReference>
<keyword evidence="5" id="KW-0479">Metal-binding</keyword>
<evidence type="ECO:0000256" key="6">
    <source>
        <dbReference type="ARBA" id="ARBA00022729"/>
    </source>
</evidence>
<dbReference type="Gene3D" id="1.10.238.180">
    <property type="match status" value="1"/>
</dbReference>
<evidence type="ECO:0000259" key="15">
    <source>
        <dbReference type="PROSITE" id="PS50105"/>
    </source>
</evidence>
<evidence type="ECO:0000256" key="10">
    <source>
        <dbReference type="ARBA" id="ARBA00023065"/>
    </source>
</evidence>
<evidence type="ECO:0000256" key="7">
    <source>
        <dbReference type="ARBA" id="ARBA00022837"/>
    </source>
</evidence>
<feature type="domain" description="RRM" evidence="14">
    <location>
        <begin position="644"/>
        <end position="722"/>
    </location>
</feature>
<keyword evidence="8" id="KW-1133">Transmembrane helix</keyword>